<proteinExistence type="predicted"/>
<dbReference type="InterPro" id="IPR023187">
    <property type="entry name" value="Tscrpt_reg_MarR-type_CS"/>
</dbReference>
<dbReference type="PRINTS" id="PR00598">
    <property type="entry name" value="HTHMARR"/>
</dbReference>
<dbReference type="SUPFAM" id="SSF46785">
    <property type="entry name" value="Winged helix' DNA-binding domain"/>
    <property type="match status" value="1"/>
</dbReference>
<dbReference type="PANTHER" id="PTHR33164:SF64">
    <property type="entry name" value="TRANSCRIPTIONAL REGULATOR SLYA"/>
    <property type="match status" value="1"/>
</dbReference>
<name>A0A917ML22_9MICO</name>
<evidence type="ECO:0000256" key="2">
    <source>
        <dbReference type="ARBA" id="ARBA00023125"/>
    </source>
</evidence>
<organism evidence="5 6">
    <name type="scientific">Microbacterium album</name>
    <dbReference type="NCBI Taxonomy" id="2053191"/>
    <lineage>
        <taxon>Bacteria</taxon>
        <taxon>Bacillati</taxon>
        <taxon>Actinomycetota</taxon>
        <taxon>Actinomycetes</taxon>
        <taxon>Micrococcales</taxon>
        <taxon>Microbacteriaceae</taxon>
        <taxon>Microbacterium</taxon>
    </lineage>
</organism>
<keyword evidence="6" id="KW-1185">Reference proteome</keyword>
<dbReference type="PROSITE" id="PS01117">
    <property type="entry name" value="HTH_MARR_1"/>
    <property type="match status" value="1"/>
</dbReference>
<dbReference type="InterPro" id="IPR036390">
    <property type="entry name" value="WH_DNA-bd_sf"/>
</dbReference>
<sequence length="158" mass="17490">MMKLNDIRHLYHGNMTETAADEKAQIIQALLDIAGFAQATMAATLQDFDAPTSAAPALRILATSQAPVTPRDLARLLERDPSTASLIADKLEQIGLVARQPHPSDGRKRVLVLTERGHRLWDTLRERLHESAILDDMTPAERQGLLDLLGRMRAKGRP</sequence>
<evidence type="ECO:0000313" key="6">
    <source>
        <dbReference type="Proteomes" id="UP000657592"/>
    </source>
</evidence>
<keyword evidence="2" id="KW-0238">DNA-binding</keyword>
<feature type="domain" description="HTH marR-type" evidence="4">
    <location>
        <begin position="23"/>
        <end position="154"/>
    </location>
</feature>
<dbReference type="GO" id="GO:0003700">
    <property type="term" value="F:DNA-binding transcription factor activity"/>
    <property type="evidence" value="ECO:0007669"/>
    <property type="project" value="InterPro"/>
</dbReference>
<dbReference type="InterPro" id="IPR039422">
    <property type="entry name" value="MarR/SlyA-like"/>
</dbReference>
<dbReference type="InterPro" id="IPR000835">
    <property type="entry name" value="HTH_MarR-typ"/>
</dbReference>
<reference evidence="5" key="1">
    <citation type="journal article" date="2014" name="Int. J. Syst. Evol. Microbiol.">
        <title>Complete genome sequence of Corynebacterium casei LMG S-19264T (=DSM 44701T), isolated from a smear-ripened cheese.</title>
        <authorList>
            <consortium name="US DOE Joint Genome Institute (JGI-PGF)"/>
            <person name="Walter F."/>
            <person name="Albersmeier A."/>
            <person name="Kalinowski J."/>
            <person name="Ruckert C."/>
        </authorList>
    </citation>
    <scope>NUCLEOTIDE SEQUENCE</scope>
    <source>
        <strain evidence="5">CGMCC 1.15794</strain>
    </source>
</reference>
<gene>
    <name evidence="5" type="ORF">GCM10010921_11490</name>
</gene>
<dbReference type="Gene3D" id="1.10.10.10">
    <property type="entry name" value="Winged helix-like DNA-binding domain superfamily/Winged helix DNA-binding domain"/>
    <property type="match status" value="1"/>
</dbReference>
<evidence type="ECO:0000256" key="1">
    <source>
        <dbReference type="ARBA" id="ARBA00023015"/>
    </source>
</evidence>
<protein>
    <recommendedName>
        <fullName evidence="4">HTH marR-type domain-containing protein</fullName>
    </recommendedName>
</protein>
<evidence type="ECO:0000256" key="3">
    <source>
        <dbReference type="ARBA" id="ARBA00023163"/>
    </source>
</evidence>
<dbReference type="EMBL" id="BMJY01000003">
    <property type="protein sequence ID" value="GGH39932.1"/>
    <property type="molecule type" value="Genomic_DNA"/>
</dbReference>
<dbReference type="PANTHER" id="PTHR33164">
    <property type="entry name" value="TRANSCRIPTIONAL REGULATOR, MARR FAMILY"/>
    <property type="match status" value="1"/>
</dbReference>
<dbReference type="PROSITE" id="PS50995">
    <property type="entry name" value="HTH_MARR_2"/>
    <property type="match status" value="1"/>
</dbReference>
<dbReference type="Pfam" id="PF01047">
    <property type="entry name" value="MarR"/>
    <property type="match status" value="1"/>
</dbReference>
<keyword evidence="1" id="KW-0805">Transcription regulation</keyword>
<dbReference type="GO" id="GO:0006950">
    <property type="term" value="P:response to stress"/>
    <property type="evidence" value="ECO:0007669"/>
    <property type="project" value="TreeGrafter"/>
</dbReference>
<dbReference type="GO" id="GO:0003677">
    <property type="term" value="F:DNA binding"/>
    <property type="evidence" value="ECO:0007669"/>
    <property type="project" value="UniProtKB-KW"/>
</dbReference>
<dbReference type="AlphaFoldDB" id="A0A917ML22"/>
<dbReference type="InterPro" id="IPR036388">
    <property type="entry name" value="WH-like_DNA-bd_sf"/>
</dbReference>
<evidence type="ECO:0000313" key="5">
    <source>
        <dbReference type="EMBL" id="GGH39932.1"/>
    </source>
</evidence>
<dbReference type="SMART" id="SM00347">
    <property type="entry name" value="HTH_MARR"/>
    <property type="match status" value="1"/>
</dbReference>
<comment type="caution">
    <text evidence="5">The sequence shown here is derived from an EMBL/GenBank/DDBJ whole genome shotgun (WGS) entry which is preliminary data.</text>
</comment>
<reference evidence="5" key="2">
    <citation type="submission" date="2020-09" db="EMBL/GenBank/DDBJ databases">
        <authorList>
            <person name="Sun Q."/>
            <person name="Zhou Y."/>
        </authorList>
    </citation>
    <scope>NUCLEOTIDE SEQUENCE</scope>
    <source>
        <strain evidence="5">CGMCC 1.15794</strain>
    </source>
</reference>
<evidence type="ECO:0000259" key="4">
    <source>
        <dbReference type="PROSITE" id="PS50995"/>
    </source>
</evidence>
<dbReference type="Proteomes" id="UP000657592">
    <property type="component" value="Unassembled WGS sequence"/>
</dbReference>
<keyword evidence="3" id="KW-0804">Transcription</keyword>
<accession>A0A917ML22</accession>